<dbReference type="Gene3D" id="2.30.42.10">
    <property type="match status" value="1"/>
</dbReference>
<evidence type="ECO:0000259" key="2">
    <source>
        <dbReference type="PROSITE" id="PS50106"/>
    </source>
</evidence>
<dbReference type="STRING" id="51028.A0A0N4VK51"/>
<dbReference type="Pfam" id="PF17820">
    <property type="entry name" value="PDZ_6"/>
    <property type="match status" value="1"/>
</dbReference>
<proteinExistence type="predicted"/>
<dbReference type="SMART" id="SM00228">
    <property type="entry name" value="PDZ"/>
    <property type="match status" value="1"/>
</dbReference>
<dbReference type="PROSITE" id="PS50106">
    <property type="entry name" value="PDZ"/>
    <property type="match status" value="1"/>
</dbReference>
<dbReference type="InterPro" id="IPR001478">
    <property type="entry name" value="PDZ"/>
</dbReference>
<reference evidence="5" key="1">
    <citation type="submission" date="2017-02" db="UniProtKB">
        <authorList>
            <consortium name="WormBaseParasite"/>
        </authorList>
    </citation>
    <scope>IDENTIFICATION</scope>
</reference>
<evidence type="ECO:0000313" key="4">
    <source>
        <dbReference type="Proteomes" id="UP000274131"/>
    </source>
</evidence>
<dbReference type="InterPro" id="IPR041489">
    <property type="entry name" value="PDZ_6"/>
</dbReference>
<protein>
    <submittedName>
        <fullName evidence="5">PDZ domain-containing protein</fullName>
    </submittedName>
</protein>
<feature type="compositionally biased region" description="Low complexity" evidence="1">
    <location>
        <begin position="1"/>
        <end position="16"/>
    </location>
</feature>
<feature type="domain" description="PDZ" evidence="2">
    <location>
        <begin position="50"/>
        <end position="98"/>
    </location>
</feature>
<evidence type="ECO:0000313" key="3">
    <source>
        <dbReference type="EMBL" id="VDD95796.1"/>
    </source>
</evidence>
<dbReference type="EMBL" id="UXUI01010940">
    <property type="protein sequence ID" value="VDD95796.1"/>
    <property type="molecule type" value="Genomic_DNA"/>
</dbReference>
<gene>
    <name evidence="3" type="ORF">EVEC_LOCUS10547</name>
</gene>
<evidence type="ECO:0000256" key="1">
    <source>
        <dbReference type="SAM" id="MobiDB-lite"/>
    </source>
</evidence>
<evidence type="ECO:0000313" key="5">
    <source>
        <dbReference type="WBParaSite" id="EVEC_0001123301-mRNA-1"/>
    </source>
</evidence>
<dbReference type="InterPro" id="IPR036034">
    <property type="entry name" value="PDZ_sf"/>
</dbReference>
<dbReference type="Proteomes" id="UP000274131">
    <property type="component" value="Unassembled WGS sequence"/>
</dbReference>
<organism evidence="5">
    <name type="scientific">Enterobius vermicularis</name>
    <name type="common">Human pinworm</name>
    <dbReference type="NCBI Taxonomy" id="51028"/>
    <lineage>
        <taxon>Eukaryota</taxon>
        <taxon>Metazoa</taxon>
        <taxon>Ecdysozoa</taxon>
        <taxon>Nematoda</taxon>
        <taxon>Chromadorea</taxon>
        <taxon>Rhabditida</taxon>
        <taxon>Spirurina</taxon>
        <taxon>Oxyuridomorpha</taxon>
        <taxon>Oxyuroidea</taxon>
        <taxon>Oxyuridae</taxon>
        <taxon>Enterobius</taxon>
    </lineage>
</organism>
<dbReference type="WBParaSite" id="EVEC_0001123301-mRNA-1">
    <property type="protein sequence ID" value="EVEC_0001123301-mRNA-1"/>
    <property type="gene ID" value="EVEC_0001123301"/>
</dbReference>
<dbReference type="AlphaFoldDB" id="A0A0N4VK51"/>
<sequence>MNFLSPSNSSSKMPSSFREKKKGGKKPLTNCLSTASTSASVNNFSLPLSGFVILVTSDDASNTVLYGTPADRAGLLIGDEIIEVNGIPIEGKEHSEIVCVTFFQLCCSRSKVTLLEFFLLISKDIWPTLVNRDLTKLY</sequence>
<keyword evidence="4" id="KW-1185">Reference proteome</keyword>
<reference evidence="3 4" key="2">
    <citation type="submission" date="2018-10" db="EMBL/GenBank/DDBJ databases">
        <authorList>
            <consortium name="Pathogen Informatics"/>
        </authorList>
    </citation>
    <scope>NUCLEOTIDE SEQUENCE [LARGE SCALE GENOMIC DNA]</scope>
</reference>
<name>A0A0N4VK51_ENTVE</name>
<accession>A0A0N4VK51</accession>
<dbReference type="SUPFAM" id="SSF50156">
    <property type="entry name" value="PDZ domain-like"/>
    <property type="match status" value="1"/>
</dbReference>
<dbReference type="OrthoDB" id="43580at2759"/>
<feature type="region of interest" description="Disordered" evidence="1">
    <location>
        <begin position="1"/>
        <end position="27"/>
    </location>
</feature>